<dbReference type="PANTHER" id="PTHR11439">
    <property type="entry name" value="GAG-POL-RELATED RETROTRANSPOSON"/>
    <property type="match status" value="1"/>
</dbReference>
<dbReference type="CDD" id="cd09272">
    <property type="entry name" value="RNase_HI_RT_Ty1"/>
    <property type="match status" value="1"/>
</dbReference>
<organism evidence="2 3">
    <name type="scientific">Vitis vinifera</name>
    <name type="common">Grape</name>
    <dbReference type="NCBI Taxonomy" id="29760"/>
    <lineage>
        <taxon>Eukaryota</taxon>
        <taxon>Viridiplantae</taxon>
        <taxon>Streptophyta</taxon>
        <taxon>Embryophyta</taxon>
        <taxon>Tracheophyta</taxon>
        <taxon>Spermatophyta</taxon>
        <taxon>Magnoliopsida</taxon>
        <taxon>eudicotyledons</taxon>
        <taxon>Gunneridae</taxon>
        <taxon>Pentapetalae</taxon>
        <taxon>rosids</taxon>
        <taxon>Vitales</taxon>
        <taxon>Vitaceae</taxon>
        <taxon>Viteae</taxon>
        <taxon>Vitis</taxon>
    </lineage>
</organism>
<dbReference type="Pfam" id="PF07727">
    <property type="entry name" value="RVT_2"/>
    <property type="match status" value="1"/>
</dbReference>
<evidence type="ECO:0000313" key="2">
    <source>
        <dbReference type="EMBL" id="RVW62490.1"/>
    </source>
</evidence>
<name>A0A438FRA0_VITVI</name>
<accession>A0A438FRA0</accession>
<dbReference type="PANTHER" id="PTHR11439:SF467">
    <property type="entry name" value="INTEGRASE CATALYTIC DOMAIN-CONTAINING PROTEIN"/>
    <property type="match status" value="1"/>
</dbReference>
<dbReference type="AlphaFoldDB" id="A0A438FRA0"/>
<dbReference type="Proteomes" id="UP000288805">
    <property type="component" value="Unassembled WGS sequence"/>
</dbReference>
<dbReference type="EMBL" id="QGNW01000771">
    <property type="protein sequence ID" value="RVW62490.1"/>
    <property type="molecule type" value="Genomic_DNA"/>
</dbReference>
<dbReference type="InterPro" id="IPR013103">
    <property type="entry name" value="RVT_2"/>
</dbReference>
<feature type="domain" description="Reverse transcriptase Ty1/copia-type" evidence="1">
    <location>
        <begin position="82"/>
        <end position="128"/>
    </location>
</feature>
<gene>
    <name evidence="2" type="primary">POLX_4092</name>
    <name evidence="2" type="ORF">CK203_063909</name>
</gene>
<comment type="caution">
    <text evidence="2">The sequence shown here is derived from an EMBL/GenBank/DDBJ whole genome shotgun (WGS) entry which is preliminary data.</text>
</comment>
<reference evidence="2 3" key="1">
    <citation type="journal article" date="2018" name="PLoS Genet.">
        <title>Population sequencing reveals clonal diversity and ancestral inbreeding in the grapevine cultivar Chardonnay.</title>
        <authorList>
            <person name="Roach M.J."/>
            <person name="Johnson D.L."/>
            <person name="Bohlmann J."/>
            <person name="van Vuuren H.J."/>
            <person name="Jones S.J."/>
            <person name="Pretorius I.S."/>
            <person name="Schmidt S.A."/>
            <person name="Borneman A.R."/>
        </authorList>
    </citation>
    <scope>NUCLEOTIDE SEQUENCE [LARGE SCALE GENOMIC DNA]</scope>
    <source>
        <strain evidence="3">cv. Chardonnay</strain>
        <tissue evidence="2">Leaf</tissue>
    </source>
</reference>
<protein>
    <submittedName>
        <fullName evidence="2">Retrovirus-related Pol polyprotein from transposon TNT 1-94</fullName>
    </submittedName>
</protein>
<evidence type="ECO:0000259" key="1">
    <source>
        <dbReference type="Pfam" id="PF07727"/>
    </source>
</evidence>
<proteinExistence type="predicted"/>
<sequence length="222" mass="25872">MHEEMKSLHKNNTYELMELPKGKRALKNKWVLKKKPEPNRLQPRRGNIYGTTRRVYNQRQGTLSVSIKEKLVWSQADTEIVKFSDGEFIIFLLYVDDMLIVGRDTGKIDKLKKELSKSFEMKDLGFLSNPGKKHRATMKWILKYLRGTSKTCLYFRTNKPVLVGCTYAHMARDVDSKKSTSCYLIIFSRGTMSWQSRLQKYVTLSTIEAEYIVITEASKELL</sequence>
<evidence type="ECO:0000313" key="3">
    <source>
        <dbReference type="Proteomes" id="UP000288805"/>
    </source>
</evidence>